<dbReference type="OrthoDB" id="9781415at2"/>
<dbReference type="RefSeq" id="WP_053235905.1">
    <property type="nucleotide sequence ID" value="NZ_CP011125.1"/>
</dbReference>
<dbReference type="Gene3D" id="3.40.50.1240">
    <property type="entry name" value="Phosphoglycerate mutase-like"/>
    <property type="match status" value="1"/>
</dbReference>
<sequence length="176" mass="19291">MTSLVVIRHAPTHASGRCIGRTEVDVELAHVDAARVIVERIAGHGVHAVWSSPLSRCAVPASIVARTLGVPHRVDTRLLEIDHGSFDGRAWDEIDPGALERWMRAWEHEGAPGGESARDVEARVRAWWDELEHDALLVAHAGVARALRVIVDGTAWTDAMSLAITHLAVDAVHRRR</sequence>
<evidence type="ECO:0000313" key="1">
    <source>
        <dbReference type="EMBL" id="AKF08801.1"/>
    </source>
</evidence>
<dbReference type="KEGG" id="samy:DB32_005950"/>
<protein>
    <submittedName>
        <fullName evidence="1">Alpha-ribazole-5'-phosphate phosphatase</fullName>
    </submittedName>
</protein>
<gene>
    <name evidence="1" type="ORF">DB32_005950</name>
</gene>
<dbReference type="STRING" id="927083.DB32_005950"/>
<dbReference type="Proteomes" id="UP000034883">
    <property type="component" value="Chromosome"/>
</dbReference>
<name>A0A0F6YLY2_9BACT</name>
<organism evidence="1 2">
    <name type="scientific">Sandaracinus amylolyticus</name>
    <dbReference type="NCBI Taxonomy" id="927083"/>
    <lineage>
        <taxon>Bacteria</taxon>
        <taxon>Pseudomonadati</taxon>
        <taxon>Myxococcota</taxon>
        <taxon>Polyangia</taxon>
        <taxon>Polyangiales</taxon>
        <taxon>Sandaracinaceae</taxon>
        <taxon>Sandaracinus</taxon>
    </lineage>
</organism>
<dbReference type="GO" id="GO:0016791">
    <property type="term" value="F:phosphatase activity"/>
    <property type="evidence" value="ECO:0007669"/>
    <property type="project" value="TreeGrafter"/>
</dbReference>
<dbReference type="AlphaFoldDB" id="A0A0F6YLY2"/>
<dbReference type="InterPro" id="IPR013078">
    <property type="entry name" value="His_Pase_superF_clade-1"/>
</dbReference>
<reference evidence="1 2" key="1">
    <citation type="submission" date="2015-03" db="EMBL/GenBank/DDBJ databases">
        <title>Genome assembly of Sandaracinus amylolyticus DSM 53668.</title>
        <authorList>
            <person name="Sharma G."/>
            <person name="Subramanian S."/>
        </authorList>
    </citation>
    <scope>NUCLEOTIDE SEQUENCE [LARGE SCALE GENOMIC DNA]</scope>
    <source>
        <strain evidence="1 2">DSM 53668</strain>
    </source>
</reference>
<dbReference type="GO" id="GO:0005737">
    <property type="term" value="C:cytoplasm"/>
    <property type="evidence" value="ECO:0007669"/>
    <property type="project" value="TreeGrafter"/>
</dbReference>
<accession>A0A0F6YLY2</accession>
<dbReference type="PANTHER" id="PTHR48100:SF1">
    <property type="entry name" value="HISTIDINE PHOSPHATASE FAMILY PROTEIN-RELATED"/>
    <property type="match status" value="1"/>
</dbReference>
<evidence type="ECO:0000313" key="2">
    <source>
        <dbReference type="Proteomes" id="UP000034883"/>
    </source>
</evidence>
<proteinExistence type="predicted"/>
<dbReference type="EMBL" id="CP011125">
    <property type="protein sequence ID" value="AKF08801.1"/>
    <property type="molecule type" value="Genomic_DNA"/>
</dbReference>
<dbReference type="InterPro" id="IPR029033">
    <property type="entry name" value="His_PPase_superfam"/>
</dbReference>
<keyword evidence="2" id="KW-1185">Reference proteome</keyword>
<dbReference type="SUPFAM" id="SSF53254">
    <property type="entry name" value="Phosphoglycerate mutase-like"/>
    <property type="match status" value="1"/>
</dbReference>
<dbReference type="PANTHER" id="PTHR48100">
    <property type="entry name" value="BROAD-SPECIFICITY PHOSPHATASE YOR283W-RELATED"/>
    <property type="match status" value="1"/>
</dbReference>
<dbReference type="Pfam" id="PF00300">
    <property type="entry name" value="His_Phos_1"/>
    <property type="match status" value="1"/>
</dbReference>
<dbReference type="InterPro" id="IPR050275">
    <property type="entry name" value="PGM_Phosphatase"/>
</dbReference>